<dbReference type="SUPFAM" id="SSF116734">
    <property type="entry name" value="DNA methylase specificity domain"/>
    <property type="match status" value="1"/>
</dbReference>
<dbReference type="InterPro" id="IPR007421">
    <property type="entry name" value="Schlafen_AlbA_2_dom"/>
</dbReference>
<evidence type="ECO:0000256" key="1">
    <source>
        <dbReference type="ARBA" id="ARBA00022747"/>
    </source>
</evidence>
<dbReference type="Gene3D" id="3.30.950.30">
    <property type="entry name" value="Schlafen, AAA domain"/>
    <property type="match status" value="1"/>
</dbReference>
<dbReference type="Proteomes" id="UP000463949">
    <property type="component" value="Chromosome"/>
</dbReference>
<evidence type="ECO:0000259" key="3">
    <source>
        <dbReference type="Pfam" id="PF04326"/>
    </source>
</evidence>
<dbReference type="KEGG" id="hmd:CTT34_08955"/>
<evidence type="ECO:0000313" key="5">
    <source>
        <dbReference type="Proteomes" id="UP000463949"/>
    </source>
</evidence>
<keyword evidence="2" id="KW-0238">DNA-binding</keyword>
<proteinExistence type="predicted"/>
<dbReference type="GO" id="GO:0003677">
    <property type="term" value="F:DNA binding"/>
    <property type="evidence" value="ECO:0007669"/>
    <property type="project" value="UniProtKB-KW"/>
</dbReference>
<evidence type="ECO:0000256" key="2">
    <source>
        <dbReference type="ARBA" id="ARBA00023125"/>
    </source>
</evidence>
<accession>A0A857GMI0</accession>
<dbReference type="InterPro" id="IPR038461">
    <property type="entry name" value="Schlafen_AlbA_2_dom_sf"/>
</dbReference>
<dbReference type="GO" id="GO:0009307">
    <property type="term" value="P:DNA restriction-modification system"/>
    <property type="evidence" value="ECO:0007669"/>
    <property type="project" value="UniProtKB-KW"/>
</dbReference>
<dbReference type="InterPro" id="IPR044946">
    <property type="entry name" value="Restrct_endonuc_typeI_TRD_sf"/>
</dbReference>
<feature type="domain" description="Schlafen AlbA-2" evidence="3">
    <location>
        <begin position="406"/>
        <end position="537"/>
    </location>
</feature>
<organism evidence="4 5">
    <name type="scientific">Vreelandella aquamarina</name>
    <dbReference type="NCBI Taxonomy" id="77097"/>
    <lineage>
        <taxon>Bacteria</taxon>
        <taxon>Pseudomonadati</taxon>
        <taxon>Pseudomonadota</taxon>
        <taxon>Gammaproteobacteria</taxon>
        <taxon>Oceanospirillales</taxon>
        <taxon>Halomonadaceae</taxon>
        <taxon>Vreelandella</taxon>
    </lineage>
</organism>
<dbReference type="AlphaFoldDB" id="A0A857GMI0"/>
<protein>
    <recommendedName>
        <fullName evidence="3">Schlafen AlbA-2 domain-containing protein</fullName>
    </recommendedName>
</protein>
<sequence>MLRENIESGVAMHPKSIVGNFVEALAAPQFAKSAIAIKLSSDPTLDLPDAETIVEGFDWIDRVDPNKSYDLVVVDIPLGMGRKKIEIGGSTISARENWIELSKALHLLTPIGLCVSIVEPPAFGISEGPKFQEALASEGFYLNGVFNVPPNLLTTTTIRPVIVAFSREDHSSLFVAELEEKNQAVAIAQAFSHGDDPESNSLHEGMTLVDGRFDGFESLKARLQVDRLKTQYKDYKSYVLGEIAIEMNTVRSGESLEHKDNSIYVPTIGTSVVTDDLSSVTIKHHNLIQVVLSDIAKSQYAAAFFRSDLGLLILRSLVRGAVIPLIKKSDLAQAQIAVPTLKEQQEIVRSHSQLQTLKVAIANFQRELALNPGSASAIRGQVDSMLETIGGLTEADRVMSLSREGESATVEFKESFSLDVRKGTKEKYIELSALKTIVAFLNTNGGVLLVGVTDAGDIPGIRYEVEKFHKSVDAFLLHFKNQLKQRVGEQNYPYINHRLVDLGHANVLMVDCKPASSPCYLDGKEFYVRTNPATDKLEGPKLVEYVQNHFNK</sequence>
<dbReference type="Pfam" id="PF04326">
    <property type="entry name" value="SLFN_AlbA_2"/>
    <property type="match status" value="1"/>
</dbReference>
<dbReference type="EMBL" id="CP024621">
    <property type="protein sequence ID" value="QHD49807.1"/>
    <property type="molecule type" value="Genomic_DNA"/>
</dbReference>
<reference evidence="4 5" key="1">
    <citation type="submission" date="2017-10" db="EMBL/GenBank/DDBJ databases">
        <title>Coral associated bacteria.</title>
        <authorList>
            <person name="Wang X."/>
        </authorList>
    </citation>
    <scope>NUCLEOTIDE SEQUENCE [LARGE SCALE GENOMIC DNA]</scope>
    <source>
        <strain evidence="4 5">SCSIO 43005</strain>
    </source>
</reference>
<dbReference type="Gene3D" id="3.90.220.20">
    <property type="entry name" value="DNA methylase specificity domains"/>
    <property type="match status" value="1"/>
</dbReference>
<evidence type="ECO:0000313" key="4">
    <source>
        <dbReference type="EMBL" id="QHD49807.1"/>
    </source>
</evidence>
<name>A0A857GMI0_9GAMM</name>
<keyword evidence="1" id="KW-0680">Restriction system</keyword>
<gene>
    <name evidence="4" type="ORF">CTT34_08955</name>
</gene>